<comment type="caution">
    <text evidence="1">The sequence shown here is derived from an EMBL/GenBank/DDBJ whole genome shotgun (WGS) entry which is preliminary data.</text>
</comment>
<evidence type="ECO:0000313" key="1">
    <source>
        <dbReference type="EMBL" id="KAH3848115.1"/>
    </source>
</evidence>
<protein>
    <submittedName>
        <fullName evidence="1">Uncharacterized protein</fullName>
    </submittedName>
</protein>
<dbReference type="Proteomes" id="UP000828390">
    <property type="component" value="Unassembled WGS sequence"/>
</dbReference>
<keyword evidence="2" id="KW-1185">Reference proteome</keyword>
<name>A0A9D4QZT4_DREPO</name>
<dbReference type="EMBL" id="JAIWYP010000003">
    <property type="protein sequence ID" value="KAH3848115.1"/>
    <property type="molecule type" value="Genomic_DNA"/>
</dbReference>
<evidence type="ECO:0000313" key="2">
    <source>
        <dbReference type="Proteomes" id="UP000828390"/>
    </source>
</evidence>
<reference evidence="1" key="1">
    <citation type="journal article" date="2019" name="bioRxiv">
        <title>The Genome of the Zebra Mussel, Dreissena polymorpha: A Resource for Invasive Species Research.</title>
        <authorList>
            <person name="McCartney M.A."/>
            <person name="Auch B."/>
            <person name="Kono T."/>
            <person name="Mallez S."/>
            <person name="Zhang Y."/>
            <person name="Obille A."/>
            <person name="Becker A."/>
            <person name="Abrahante J.E."/>
            <person name="Garbe J."/>
            <person name="Badalamenti J.P."/>
            <person name="Herman A."/>
            <person name="Mangelson H."/>
            <person name="Liachko I."/>
            <person name="Sullivan S."/>
            <person name="Sone E.D."/>
            <person name="Koren S."/>
            <person name="Silverstein K.A.T."/>
            <person name="Beckman K.B."/>
            <person name="Gohl D.M."/>
        </authorList>
    </citation>
    <scope>NUCLEOTIDE SEQUENCE</scope>
    <source>
        <strain evidence="1">Duluth1</strain>
        <tissue evidence="1">Whole animal</tissue>
    </source>
</reference>
<sequence>MRRLPYSELFSGRDRILKYICQDDTRVKKGSPIPSTGAPFVIVGFRLLECHQGPDHRKQAN</sequence>
<reference evidence="1" key="2">
    <citation type="submission" date="2020-11" db="EMBL/GenBank/DDBJ databases">
        <authorList>
            <person name="McCartney M.A."/>
            <person name="Auch B."/>
            <person name="Kono T."/>
            <person name="Mallez S."/>
            <person name="Becker A."/>
            <person name="Gohl D.M."/>
            <person name="Silverstein K.A.T."/>
            <person name="Koren S."/>
            <person name="Bechman K.B."/>
            <person name="Herman A."/>
            <person name="Abrahante J.E."/>
            <person name="Garbe J."/>
        </authorList>
    </citation>
    <scope>NUCLEOTIDE SEQUENCE</scope>
    <source>
        <strain evidence="1">Duluth1</strain>
        <tissue evidence="1">Whole animal</tissue>
    </source>
</reference>
<gene>
    <name evidence="1" type="ORF">DPMN_090464</name>
</gene>
<dbReference type="AlphaFoldDB" id="A0A9D4QZT4"/>
<proteinExistence type="predicted"/>
<accession>A0A9D4QZT4</accession>
<organism evidence="1 2">
    <name type="scientific">Dreissena polymorpha</name>
    <name type="common">Zebra mussel</name>
    <name type="synonym">Mytilus polymorpha</name>
    <dbReference type="NCBI Taxonomy" id="45954"/>
    <lineage>
        <taxon>Eukaryota</taxon>
        <taxon>Metazoa</taxon>
        <taxon>Spiralia</taxon>
        <taxon>Lophotrochozoa</taxon>
        <taxon>Mollusca</taxon>
        <taxon>Bivalvia</taxon>
        <taxon>Autobranchia</taxon>
        <taxon>Heteroconchia</taxon>
        <taxon>Euheterodonta</taxon>
        <taxon>Imparidentia</taxon>
        <taxon>Neoheterodontei</taxon>
        <taxon>Myida</taxon>
        <taxon>Dreissenoidea</taxon>
        <taxon>Dreissenidae</taxon>
        <taxon>Dreissena</taxon>
    </lineage>
</organism>